<dbReference type="EMBL" id="BPFH01000002">
    <property type="protein sequence ID" value="GIT94405.1"/>
    <property type="molecule type" value="Genomic_DNA"/>
</dbReference>
<organism evidence="1 2">
    <name type="scientific">Jannaschia pagri</name>
    <dbReference type="NCBI Taxonomy" id="2829797"/>
    <lineage>
        <taxon>Bacteria</taxon>
        <taxon>Pseudomonadati</taxon>
        <taxon>Pseudomonadota</taxon>
        <taxon>Alphaproteobacteria</taxon>
        <taxon>Rhodobacterales</taxon>
        <taxon>Roseobacteraceae</taxon>
        <taxon>Jannaschia</taxon>
    </lineage>
</organism>
<evidence type="ECO:0008006" key="3">
    <source>
        <dbReference type="Google" id="ProtNLM"/>
    </source>
</evidence>
<gene>
    <name evidence="1" type="ORF">JANAI62_10280</name>
</gene>
<evidence type="ECO:0000313" key="2">
    <source>
        <dbReference type="Proteomes" id="UP000786693"/>
    </source>
</evidence>
<proteinExistence type="predicted"/>
<reference evidence="1 2" key="1">
    <citation type="submission" date="2021-05" db="EMBL/GenBank/DDBJ databases">
        <title>Bacteria Genome sequencing.</title>
        <authorList>
            <person name="Takabe Y."/>
            <person name="Nakajima Y."/>
            <person name="Suzuki S."/>
            <person name="Shiozaki T."/>
        </authorList>
    </citation>
    <scope>NUCLEOTIDE SEQUENCE [LARGE SCALE GENOMIC DNA]</scope>
    <source>
        <strain evidence="1 2">AI_62</strain>
    </source>
</reference>
<accession>A0ABQ4NJ17</accession>
<protein>
    <recommendedName>
        <fullName evidence="3">Secreted protein</fullName>
    </recommendedName>
</protein>
<keyword evidence="2" id="KW-1185">Reference proteome</keyword>
<dbReference type="Proteomes" id="UP000786693">
    <property type="component" value="Unassembled WGS sequence"/>
</dbReference>
<evidence type="ECO:0000313" key="1">
    <source>
        <dbReference type="EMBL" id="GIT94405.1"/>
    </source>
</evidence>
<sequence length="129" mass="14254">MGNLKTLLCVCMCLTSVGGPLRADGFFGERLPFFAECVGRLSAQMEFQWLMGLPDADRTEAQRAATLDILQAITPPDQRRAMLHVRISAKRAQWSLLTVAQFDTEPERSVAAERRATKLLQGCTAVLLS</sequence>
<comment type="caution">
    <text evidence="1">The sequence shown here is derived from an EMBL/GenBank/DDBJ whole genome shotgun (WGS) entry which is preliminary data.</text>
</comment>
<name>A0ABQ4NJ17_9RHOB</name>